<evidence type="ECO:0000256" key="11">
    <source>
        <dbReference type="SAM" id="SignalP"/>
    </source>
</evidence>
<proteinExistence type="inferred from homology"/>
<dbReference type="EMBL" id="WNKX01000001">
    <property type="protein sequence ID" value="MTW09087.1"/>
    <property type="molecule type" value="Genomic_DNA"/>
</dbReference>
<accession>A0A6L6QBB3</accession>
<comment type="catalytic activity">
    <reaction evidence="1">
        <text>Release of N-terminal proline from a peptide.</text>
        <dbReference type="EC" id="3.4.11.5"/>
    </reaction>
</comment>
<dbReference type="InterPro" id="IPR029058">
    <property type="entry name" value="AB_hydrolase_fold"/>
</dbReference>
<reference evidence="13 14" key="1">
    <citation type="submission" date="2019-11" db="EMBL/GenBank/DDBJ databases">
        <title>Type strains purchased from KCTC, JCM and DSMZ.</title>
        <authorList>
            <person name="Lu H."/>
        </authorList>
    </citation>
    <scope>NUCLEOTIDE SEQUENCE [LARGE SCALE GENOMIC DNA]</scope>
    <source>
        <strain evidence="13 14">JCM 31587</strain>
    </source>
</reference>
<evidence type="ECO:0000256" key="6">
    <source>
        <dbReference type="ARBA" id="ARBA00022438"/>
    </source>
</evidence>
<evidence type="ECO:0000256" key="7">
    <source>
        <dbReference type="ARBA" id="ARBA00022490"/>
    </source>
</evidence>
<comment type="subcellular location">
    <subcellularLocation>
        <location evidence="2">Cytoplasm</location>
    </subcellularLocation>
</comment>
<keyword evidence="11" id="KW-0732">Signal</keyword>
<dbReference type="Proteomes" id="UP000472320">
    <property type="component" value="Unassembled WGS sequence"/>
</dbReference>
<keyword evidence="8" id="KW-0645">Protease</keyword>
<dbReference type="SUPFAM" id="SSF53474">
    <property type="entry name" value="alpha/beta-Hydrolases"/>
    <property type="match status" value="1"/>
</dbReference>
<dbReference type="GO" id="GO:0006508">
    <property type="term" value="P:proteolysis"/>
    <property type="evidence" value="ECO:0007669"/>
    <property type="project" value="UniProtKB-KW"/>
</dbReference>
<keyword evidence="9 13" id="KW-0378">Hydrolase</keyword>
<evidence type="ECO:0000256" key="8">
    <source>
        <dbReference type="ARBA" id="ARBA00022670"/>
    </source>
</evidence>
<dbReference type="GO" id="GO:0004177">
    <property type="term" value="F:aminopeptidase activity"/>
    <property type="evidence" value="ECO:0007669"/>
    <property type="project" value="UniProtKB-KW"/>
</dbReference>
<keyword evidence="14" id="KW-1185">Reference proteome</keyword>
<dbReference type="Gene3D" id="3.40.50.1820">
    <property type="entry name" value="alpha/beta hydrolase"/>
    <property type="match status" value="1"/>
</dbReference>
<dbReference type="PRINTS" id="PR00793">
    <property type="entry name" value="PROAMNOPTASE"/>
</dbReference>
<dbReference type="RefSeq" id="WP_155452076.1">
    <property type="nucleotide sequence ID" value="NZ_WNKX01000001.1"/>
</dbReference>
<feature type="domain" description="AB hydrolase-1" evidence="12">
    <location>
        <begin position="78"/>
        <end position="433"/>
    </location>
</feature>
<evidence type="ECO:0000313" key="13">
    <source>
        <dbReference type="EMBL" id="MTW09087.1"/>
    </source>
</evidence>
<dbReference type="InterPro" id="IPR005944">
    <property type="entry name" value="Pro_iminopeptidase"/>
</dbReference>
<gene>
    <name evidence="13" type="ORF">GM658_00600</name>
</gene>
<organism evidence="13 14">
    <name type="scientific">Massilia eburnea</name>
    <dbReference type="NCBI Taxonomy" id="1776165"/>
    <lineage>
        <taxon>Bacteria</taxon>
        <taxon>Pseudomonadati</taxon>
        <taxon>Pseudomonadota</taxon>
        <taxon>Betaproteobacteria</taxon>
        <taxon>Burkholderiales</taxon>
        <taxon>Oxalobacteraceae</taxon>
        <taxon>Telluria group</taxon>
        <taxon>Massilia</taxon>
    </lineage>
</organism>
<name>A0A6L6QBB3_9BURK</name>
<dbReference type="InterPro" id="IPR002410">
    <property type="entry name" value="Peptidase_S33"/>
</dbReference>
<dbReference type="PANTHER" id="PTHR43722:SF1">
    <property type="entry name" value="PROLINE IMINOPEPTIDASE"/>
    <property type="match status" value="1"/>
</dbReference>
<evidence type="ECO:0000256" key="4">
    <source>
        <dbReference type="ARBA" id="ARBA00012568"/>
    </source>
</evidence>
<comment type="caution">
    <text evidence="13">The sequence shown here is derived from an EMBL/GenBank/DDBJ whole genome shotgun (WGS) entry which is preliminary data.</text>
</comment>
<evidence type="ECO:0000256" key="3">
    <source>
        <dbReference type="ARBA" id="ARBA00010088"/>
    </source>
</evidence>
<keyword evidence="7" id="KW-0963">Cytoplasm</keyword>
<evidence type="ECO:0000256" key="9">
    <source>
        <dbReference type="ARBA" id="ARBA00022801"/>
    </source>
</evidence>
<dbReference type="InterPro" id="IPR000073">
    <property type="entry name" value="AB_hydrolase_1"/>
</dbReference>
<evidence type="ECO:0000256" key="2">
    <source>
        <dbReference type="ARBA" id="ARBA00004496"/>
    </source>
</evidence>
<feature type="signal peptide" evidence="11">
    <location>
        <begin position="1"/>
        <end position="24"/>
    </location>
</feature>
<evidence type="ECO:0000256" key="1">
    <source>
        <dbReference type="ARBA" id="ARBA00001585"/>
    </source>
</evidence>
<feature type="chain" id="PRO_5026652660" description="Proline iminopeptidase" evidence="11">
    <location>
        <begin position="25"/>
        <end position="477"/>
    </location>
</feature>
<dbReference type="PANTHER" id="PTHR43722">
    <property type="entry name" value="PROLINE IMINOPEPTIDASE"/>
    <property type="match status" value="1"/>
</dbReference>
<evidence type="ECO:0000256" key="5">
    <source>
        <dbReference type="ARBA" id="ARBA00021843"/>
    </source>
</evidence>
<dbReference type="OrthoDB" id="9796770at2"/>
<sequence length="477" mass="51126">MKLRISWAALVLTLATLLALDAKAAVQQGHACHLKGSEEALRCHQVSVPLDPLHKEAGQLTLHVAVAPAFRPIPNNDPVFVLAGGPGEAGSDVVVLLDSAFRRMRATRDIVFIDQRGTGLSGKLRCDGDQIDEANTESALNEAVDKCMRAIKQPLGAFTTVNAAADIEQVRLALGYGKVNIFGGSYGTRLGQQYARSYPGSVRTLILDGVAAPDQVIPAGAQDAQLALEGVFKRCASDKACAQAYPQLPKEFDTLLARVDAGSVKLDFTHPRTMKRMQLPLTNLRFVSVIHSGLYAPQESNRLPYIIHNAYEGNWGPFLARAYIASDFTPESSLSMPLYLAVVCAEDMPRLSDVARAADEKGSFLRGHASRLGAICPLLKVPAAPAPAATPIAIPTLLLSGEQDPVTPPRRAQSAARSMSKAQLVMVANAGHGVSRLGCMPRLMREFLDKPEQPLDQSCLRDIAPIPFQLGHAGANP</sequence>
<dbReference type="AlphaFoldDB" id="A0A6L6QBB3"/>
<dbReference type="EC" id="3.4.11.5" evidence="4"/>
<evidence type="ECO:0000313" key="14">
    <source>
        <dbReference type="Proteomes" id="UP000472320"/>
    </source>
</evidence>
<keyword evidence="6" id="KW-0031">Aminopeptidase</keyword>
<comment type="similarity">
    <text evidence="3">Belongs to the peptidase S33 family.</text>
</comment>
<evidence type="ECO:0000259" key="12">
    <source>
        <dbReference type="Pfam" id="PF00561"/>
    </source>
</evidence>
<dbReference type="Pfam" id="PF00561">
    <property type="entry name" value="Abhydrolase_1"/>
    <property type="match status" value="1"/>
</dbReference>
<dbReference type="GO" id="GO:0005737">
    <property type="term" value="C:cytoplasm"/>
    <property type="evidence" value="ECO:0007669"/>
    <property type="project" value="UniProtKB-SubCell"/>
</dbReference>
<protein>
    <recommendedName>
        <fullName evidence="5">Proline iminopeptidase</fullName>
        <ecNumber evidence="4">3.4.11.5</ecNumber>
    </recommendedName>
    <alternativeName>
        <fullName evidence="10">Prolyl aminopeptidase</fullName>
    </alternativeName>
</protein>
<evidence type="ECO:0000256" key="10">
    <source>
        <dbReference type="ARBA" id="ARBA00029605"/>
    </source>
</evidence>